<name>A0A392SNJ1_9FABA</name>
<evidence type="ECO:0000313" key="1">
    <source>
        <dbReference type="EMBL" id="MCI50443.1"/>
    </source>
</evidence>
<dbReference type="AlphaFoldDB" id="A0A392SNJ1"/>
<sequence length="59" mass="6888">MCLFTLKMAQPSGDMYFTEAGLIKTVMDLRNCYERLVKEFLVNIDEECNDPTSSEYRKV</sequence>
<comment type="caution">
    <text evidence="1">The sequence shown here is derived from an EMBL/GenBank/DDBJ whole genome shotgun (WGS) entry which is preliminary data.</text>
</comment>
<feature type="non-terminal residue" evidence="1">
    <location>
        <position position="59"/>
    </location>
</feature>
<reference evidence="1 2" key="1">
    <citation type="journal article" date="2018" name="Front. Plant Sci.">
        <title>Red Clover (Trifolium pratense) and Zigzag Clover (T. medium) - A Picture of Genomic Similarities and Differences.</title>
        <authorList>
            <person name="Dluhosova J."/>
            <person name="Istvanek J."/>
            <person name="Nedelnik J."/>
            <person name="Repkova J."/>
        </authorList>
    </citation>
    <scope>NUCLEOTIDE SEQUENCE [LARGE SCALE GENOMIC DNA]</scope>
    <source>
        <strain evidence="2">cv. 10/8</strain>
        <tissue evidence="1">Leaf</tissue>
    </source>
</reference>
<accession>A0A392SNJ1</accession>
<keyword evidence="2" id="KW-1185">Reference proteome</keyword>
<proteinExistence type="predicted"/>
<evidence type="ECO:0000313" key="2">
    <source>
        <dbReference type="Proteomes" id="UP000265520"/>
    </source>
</evidence>
<dbReference type="Proteomes" id="UP000265520">
    <property type="component" value="Unassembled WGS sequence"/>
</dbReference>
<protein>
    <submittedName>
        <fullName evidence="1">Uncharacterized protein</fullName>
    </submittedName>
</protein>
<dbReference type="EMBL" id="LXQA010416833">
    <property type="protein sequence ID" value="MCI50443.1"/>
    <property type="molecule type" value="Genomic_DNA"/>
</dbReference>
<organism evidence="1 2">
    <name type="scientific">Trifolium medium</name>
    <dbReference type="NCBI Taxonomy" id="97028"/>
    <lineage>
        <taxon>Eukaryota</taxon>
        <taxon>Viridiplantae</taxon>
        <taxon>Streptophyta</taxon>
        <taxon>Embryophyta</taxon>
        <taxon>Tracheophyta</taxon>
        <taxon>Spermatophyta</taxon>
        <taxon>Magnoliopsida</taxon>
        <taxon>eudicotyledons</taxon>
        <taxon>Gunneridae</taxon>
        <taxon>Pentapetalae</taxon>
        <taxon>rosids</taxon>
        <taxon>fabids</taxon>
        <taxon>Fabales</taxon>
        <taxon>Fabaceae</taxon>
        <taxon>Papilionoideae</taxon>
        <taxon>50 kb inversion clade</taxon>
        <taxon>NPAAA clade</taxon>
        <taxon>Hologalegina</taxon>
        <taxon>IRL clade</taxon>
        <taxon>Trifolieae</taxon>
        <taxon>Trifolium</taxon>
    </lineage>
</organism>